<evidence type="ECO:0000313" key="7">
    <source>
        <dbReference type="Proteomes" id="UP000327085"/>
    </source>
</evidence>
<dbReference type="Gramene" id="VVA12379">
    <property type="protein sequence ID" value="VVA12379"/>
    <property type="gene ID" value="Prudul26B008676"/>
</dbReference>
<comment type="function">
    <text evidence="4">Dirigent proteins impart stereoselectivity on the phenoxy radical-coupling reaction, yielding optically active lignans from two molecules of coniferyl alcohol in the biosynthesis of lignans, flavonolignans, and alkaloids and thus plays a central role in plant secondary metabolism.</text>
</comment>
<keyword evidence="4" id="KW-0052">Apoplast</keyword>
<evidence type="ECO:0000256" key="1">
    <source>
        <dbReference type="ARBA" id="ARBA00010746"/>
    </source>
</evidence>
<feature type="signal peptide" evidence="4">
    <location>
        <begin position="1"/>
        <end position="22"/>
    </location>
</feature>
<evidence type="ECO:0000313" key="5">
    <source>
        <dbReference type="EMBL" id="KAI5346288.1"/>
    </source>
</evidence>
<proteinExistence type="inferred from homology"/>
<dbReference type="GO" id="GO:0009699">
    <property type="term" value="P:phenylpropanoid biosynthetic process"/>
    <property type="evidence" value="ECO:0007669"/>
    <property type="project" value="UniProtKB-ARBA"/>
</dbReference>
<dbReference type="OMA" id="HNHARHE"/>
<comment type="subcellular location">
    <subcellularLocation>
        <location evidence="4">Secreted</location>
        <location evidence="4">Extracellular space</location>
        <location evidence="4">Apoplast</location>
    </subcellularLocation>
</comment>
<feature type="chain" id="PRO_5044517022" description="Dirigent protein" evidence="4">
    <location>
        <begin position="23"/>
        <end position="248"/>
    </location>
</feature>
<reference evidence="5 8" key="3">
    <citation type="journal article" date="2022" name="G3 (Bethesda)">
        <title>Whole-genome sequence and methylome profiling of the almond [Prunus dulcis (Mill.) D.A. Webb] cultivar 'Nonpareil'.</title>
        <authorList>
            <person name="D'Amico-Willman K.M."/>
            <person name="Ouma W.Z."/>
            <person name="Meulia T."/>
            <person name="Sideli G.M."/>
            <person name="Gradziel T.M."/>
            <person name="Fresnedo-Ramirez J."/>
        </authorList>
    </citation>
    <scope>NUCLEOTIDE SEQUENCE [LARGE SCALE GENOMIC DNA]</scope>
    <source>
        <strain evidence="5">Clone GOH B32 T37-40</strain>
    </source>
</reference>
<dbReference type="Proteomes" id="UP001054821">
    <property type="component" value="Chromosome 2"/>
</dbReference>
<gene>
    <name evidence="6" type="ORF">ALMOND_2B008676</name>
    <name evidence="5" type="ORF">L3X38_014167</name>
</gene>
<dbReference type="AlphaFoldDB" id="A0A5E4EBT9"/>
<dbReference type="Gene3D" id="2.40.480.10">
    <property type="entry name" value="Allene oxide cyclase-like"/>
    <property type="match status" value="1"/>
</dbReference>
<keyword evidence="3 4" id="KW-0964">Secreted</keyword>
<accession>A0A5E4EBT9</accession>
<dbReference type="InParanoid" id="A0A5E4EBT9"/>
<keyword evidence="8" id="KW-1185">Reference proteome</keyword>
<evidence type="ECO:0000313" key="6">
    <source>
        <dbReference type="EMBL" id="VVA12379.1"/>
    </source>
</evidence>
<organism evidence="6 7">
    <name type="scientific">Prunus dulcis</name>
    <name type="common">Almond</name>
    <name type="synonym">Amygdalus dulcis</name>
    <dbReference type="NCBI Taxonomy" id="3755"/>
    <lineage>
        <taxon>Eukaryota</taxon>
        <taxon>Viridiplantae</taxon>
        <taxon>Streptophyta</taxon>
        <taxon>Embryophyta</taxon>
        <taxon>Tracheophyta</taxon>
        <taxon>Spermatophyta</taxon>
        <taxon>Magnoliopsida</taxon>
        <taxon>eudicotyledons</taxon>
        <taxon>Gunneridae</taxon>
        <taxon>Pentapetalae</taxon>
        <taxon>rosids</taxon>
        <taxon>fabids</taxon>
        <taxon>Rosales</taxon>
        <taxon>Rosaceae</taxon>
        <taxon>Amygdaloideae</taxon>
        <taxon>Amygdaleae</taxon>
        <taxon>Prunus</taxon>
    </lineage>
</organism>
<name>A0A5E4EBT9_PRUDU</name>
<dbReference type="EMBL" id="CABIKO010000005">
    <property type="protein sequence ID" value="VVA12379.1"/>
    <property type="molecule type" value="Genomic_DNA"/>
</dbReference>
<dbReference type="InterPro" id="IPR004265">
    <property type="entry name" value="Dirigent"/>
</dbReference>
<dbReference type="GO" id="GO:0048046">
    <property type="term" value="C:apoplast"/>
    <property type="evidence" value="ECO:0007669"/>
    <property type="project" value="UniProtKB-SubCell"/>
</dbReference>
<evidence type="ECO:0000313" key="8">
    <source>
        <dbReference type="Proteomes" id="UP001054821"/>
    </source>
</evidence>
<dbReference type="Proteomes" id="UP000327085">
    <property type="component" value="Chromosome 2"/>
</dbReference>
<evidence type="ECO:0000256" key="3">
    <source>
        <dbReference type="ARBA" id="ARBA00022525"/>
    </source>
</evidence>
<reference evidence="6" key="1">
    <citation type="submission" date="2019-07" db="EMBL/GenBank/DDBJ databases">
        <authorList>
            <person name="Alioto T."/>
            <person name="Alioto T."/>
            <person name="Gomez Garrido J."/>
        </authorList>
    </citation>
    <scope>NUCLEOTIDE SEQUENCE</scope>
</reference>
<evidence type="ECO:0000256" key="4">
    <source>
        <dbReference type="RuleBase" id="RU363099"/>
    </source>
</evidence>
<protein>
    <recommendedName>
        <fullName evidence="4">Dirigent protein</fullName>
    </recommendedName>
</protein>
<evidence type="ECO:0000256" key="2">
    <source>
        <dbReference type="ARBA" id="ARBA00011738"/>
    </source>
</evidence>
<dbReference type="InterPro" id="IPR044859">
    <property type="entry name" value="Allene_oxi_cyc_Dirigent"/>
</dbReference>
<comment type="similarity">
    <text evidence="1 4">Belongs to the plant dirigent protein family.</text>
</comment>
<dbReference type="PANTHER" id="PTHR46215">
    <property type="entry name" value="DIRIGENT PROTEIN 24-RELATED"/>
    <property type="match status" value="1"/>
</dbReference>
<comment type="subunit">
    <text evidence="2 4">Homodimer.</text>
</comment>
<dbReference type="EMBL" id="JAJFAZ020000002">
    <property type="protein sequence ID" value="KAI5346288.1"/>
    <property type="molecule type" value="Genomic_DNA"/>
</dbReference>
<reference evidence="7" key="2">
    <citation type="journal article" date="2020" name="Plant J.">
        <title>Transposons played a major role in the diversification between the closely related almond and peach genomes: results from the almond genome sequence.</title>
        <authorList>
            <person name="Alioto T."/>
            <person name="Alexiou K.G."/>
            <person name="Bardil A."/>
            <person name="Barteri F."/>
            <person name="Castanera R."/>
            <person name="Cruz F."/>
            <person name="Dhingra A."/>
            <person name="Duval H."/>
            <person name="Fernandez I Marti A."/>
            <person name="Frias L."/>
            <person name="Galan B."/>
            <person name="Garcia J.L."/>
            <person name="Howad W."/>
            <person name="Gomez-Garrido J."/>
            <person name="Gut M."/>
            <person name="Julca I."/>
            <person name="Morata J."/>
            <person name="Puigdomenech P."/>
            <person name="Ribeca P."/>
            <person name="Rubio Cabetas M.J."/>
            <person name="Vlasova A."/>
            <person name="Wirthensohn M."/>
            <person name="Garcia-Mas J."/>
            <person name="Gabaldon T."/>
            <person name="Casacuberta J.M."/>
            <person name="Arus P."/>
        </authorList>
    </citation>
    <scope>NUCLEOTIDE SEQUENCE [LARGE SCALE GENOMIC DNA]</scope>
    <source>
        <strain evidence="7">cv. Texas</strain>
    </source>
</reference>
<keyword evidence="4" id="KW-0732">Signal</keyword>
<sequence>MDNHPSMLTMACFLLLVTTTTNQSSAVAARSLDNSTPTHPHHNHHEITFLMRDVLNVTHPSSKSKPATTKVTSQLPFSKPLGLFPPNGGVPLPETNPTTQTLDLPGIGLFFPARATLQELEFGIVTLIDEDMFESSGFYGSQVIGKAQGIYVASSEDGSSHMMALTAHFADSEFKDGLRFFGVHRTDVHEGSHIAVIGGIGKYVGANGYAQLRQKMQGKKATSFLGSKFISASTSRNLVRQKSCRSYI</sequence>
<dbReference type="PANTHER" id="PTHR46215:SF17">
    <property type="entry name" value="DIRIGENT PROTEIN"/>
    <property type="match status" value="1"/>
</dbReference>
<dbReference type="Pfam" id="PF03018">
    <property type="entry name" value="Dirigent"/>
    <property type="match status" value="1"/>
</dbReference>